<accession>A0A374NZQ7</accession>
<feature type="compositionally biased region" description="Polar residues" evidence="4">
    <location>
        <begin position="28"/>
        <end position="45"/>
    </location>
</feature>
<dbReference type="SUPFAM" id="SSF53850">
    <property type="entry name" value="Periplasmic binding protein-like II"/>
    <property type="match status" value="1"/>
</dbReference>
<comment type="similarity">
    <text evidence="1">Belongs to the bacterial solute-binding protein 1 family.</text>
</comment>
<proteinExistence type="inferred from homology"/>
<evidence type="ECO:0000256" key="2">
    <source>
        <dbReference type="ARBA" id="ARBA00022448"/>
    </source>
</evidence>
<organism evidence="6 7">
    <name type="scientific">Hungatella hathewayi</name>
    <dbReference type="NCBI Taxonomy" id="154046"/>
    <lineage>
        <taxon>Bacteria</taxon>
        <taxon>Bacillati</taxon>
        <taxon>Bacillota</taxon>
        <taxon>Clostridia</taxon>
        <taxon>Lachnospirales</taxon>
        <taxon>Lachnospiraceae</taxon>
        <taxon>Hungatella</taxon>
    </lineage>
</organism>
<evidence type="ECO:0000256" key="1">
    <source>
        <dbReference type="ARBA" id="ARBA00008520"/>
    </source>
</evidence>
<evidence type="ECO:0000313" key="6">
    <source>
        <dbReference type="EMBL" id="RGI97839.1"/>
    </source>
</evidence>
<dbReference type="PANTHER" id="PTHR30061">
    <property type="entry name" value="MALTOSE-BINDING PERIPLASMIC PROTEIN"/>
    <property type="match status" value="1"/>
</dbReference>
<dbReference type="InterPro" id="IPR006059">
    <property type="entry name" value="SBP"/>
</dbReference>
<feature type="chain" id="PRO_5038552535" evidence="5">
    <location>
        <begin position="24"/>
        <end position="458"/>
    </location>
</feature>
<dbReference type="PANTHER" id="PTHR30061:SF50">
    <property type="entry name" value="MALTOSE_MALTODEXTRIN-BINDING PERIPLASMIC PROTEIN"/>
    <property type="match status" value="1"/>
</dbReference>
<dbReference type="EMBL" id="QSON01000018">
    <property type="protein sequence ID" value="RGI97839.1"/>
    <property type="molecule type" value="Genomic_DNA"/>
</dbReference>
<dbReference type="Gene3D" id="3.40.190.10">
    <property type="entry name" value="Periplasmic binding protein-like II"/>
    <property type="match status" value="1"/>
</dbReference>
<dbReference type="GO" id="GO:0055052">
    <property type="term" value="C:ATP-binding cassette (ABC) transporter complex, substrate-binding subunit-containing"/>
    <property type="evidence" value="ECO:0007669"/>
    <property type="project" value="TreeGrafter"/>
</dbReference>
<dbReference type="GO" id="GO:0015768">
    <property type="term" value="P:maltose transport"/>
    <property type="evidence" value="ECO:0007669"/>
    <property type="project" value="TreeGrafter"/>
</dbReference>
<evidence type="ECO:0000256" key="3">
    <source>
        <dbReference type="ARBA" id="ARBA00022729"/>
    </source>
</evidence>
<keyword evidence="2" id="KW-0813">Transport</keyword>
<gene>
    <name evidence="6" type="ORF">DXD79_27145</name>
</gene>
<evidence type="ECO:0000256" key="4">
    <source>
        <dbReference type="SAM" id="MobiDB-lite"/>
    </source>
</evidence>
<evidence type="ECO:0000313" key="7">
    <source>
        <dbReference type="Proteomes" id="UP000263014"/>
    </source>
</evidence>
<comment type="caution">
    <text evidence="6">The sequence shown here is derived from an EMBL/GenBank/DDBJ whole genome shotgun (WGS) entry which is preliminary data.</text>
</comment>
<dbReference type="Proteomes" id="UP000263014">
    <property type="component" value="Unassembled WGS sequence"/>
</dbReference>
<dbReference type="CDD" id="cd14748">
    <property type="entry name" value="PBP2_UgpB"/>
    <property type="match status" value="1"/>
</dbReference>
<keyword evidence="3 5" id="KW-0732">Signal</keyword>
<name>A0A374NZQ7_9FIRM</name>
<feature type="region of interest" description="Disordered" evidence="4">
    <location>
        <begin position="28"/>
        <end position="55"/>
    </location>
</feature>
<reference evidence="6 7" key="1">
    <citation type="submission" date="2018-08" db="EMBL/GenBank/DDBJ databases">
        <title>A genome reference for cultivated species of the human gut microbiota.</title>
        <authorList>
            <person name="Zou Y."/>
            <person name="Xue W."/>
            <person name="Luo G."/>
        </authorList>
    </citation>
    <scope>NUCLEOTIDE SEQUENCE [LARGE SCALE GENOMIC DNA]</scope>
    <source>
        <strain evidence="6 7">TM09-12</strain>
    </source>
</reference>
<protein>
    <submittedName>
        <fullName evidence="6">Extracellular solute-binding protein</fullName>
    </submittedName>
</protein>
<dbReference type="GO" id="GO:0042956">
    <property type="term" value="P:maltodextrin transmembrane transport"/>
    <property type="evidence" value="ECO:0007669"/>
    <property type="project" value="TreeGrafter"/>
</dbReference>
<sequence length="458" mass="50394">MIMRRKKCLATLTMAAMVAASLAGCSSSGEKTDNSQAAVSGETTVSDSGEKKKDSGSATVVSMWHMWSGSEAEAFQTVIDDFNASQDEIQVEVLASQTEEKMLTAIPSGDGPDIVHTSDTTCSKWAQAGLLSTLDSYINSENVKVDDIYPSVYALGTYGGEQYGLPYTMDSYMLFYNKGVLDELGLEPPKTLEEMAEMCKQVTVKDANGEYTRLGYVPDYPWIDRVEIPYLFGAEFYDFDNDQVTCTSDEFKNALNYKAQFYTEYGIPEVTKFKSGFGAYASNDNALFQGKIVFSIEGEWFENFINLYAPDDFEWGAVQVPVTEAKPEIAGCGRLQGSLLSIPSTSKNSDAAFQVIRYLTSGDAYVKFCSLIGNLPTAYSALESEDLVKQAPQLEPFIESVLEGKAKAFPAVPFSAEYSDIQGLEEQAVYSGDKTVEEAVESMYEQLQPLADEWKNAR</sequence>
<dbReference type="AlphaFoldDB" id="A0A374NZQ7"/>
<evidence type="ECO:0000256" key="5">
    <source>
        <dbReference type="SAM" id="SignalP"/>
    </source>
</evidence>
<dbReference type="Pfam" id="PF13416">
    <property type="entry name" value="SBP_bac_8"/>
    <property type="match status" value="1"/>
</dbReference>
<feature type="signal peptide" evidence="5">
    <location>
        <begin position="1"/>
        <end position="23"/>
    </location>
</feature>
<dbReference type="GO" id="GO:1901982">
    <property type="term" value="F:maltose binding"/>
    <property type="evidence" value="ECO:0007669"/>
    <property type="project" value="TreeGrafter"/>
</dbReference>
<dbReference type="PROSITE" id="PS51257">
    <property type="entry name" value="PROKAR_LIPOPROTEIN"/>
    <property type="match status" value="1"/>
</dbReference>